<evidence type="ECO:0000313" key="5">
    <source>
        <dbReference type="Proteomes" id="UP000593719"/>
    </source>
</evidence>
<keyword evidence="3" id="KW-1133">Transmembrane helix</keyword>
<dbReference type="Gene3D" id="2.40.50.100">
    <property type="match status" value="1"/>
</dbReference>
<protein>
    <submittedName>
        <fullName evidence="4">HlyD family efflux transporter periplasmic adaptor subunit</fullName>
    </submittedName>
</protein>
<dbReference type="Proteomes" id="UP000593719">
    <property type="component" value="Chromosome"/>
</dbReference>
<dbReference type="EMBL" id="CP041235">
    <property type="protein sequence ID" value="QOP43434.1"/>
    <property type="molecule type" value="Genomic_DNA"/>
</dbReference>
<feature type="transmembrane region" description="Helical" evidence="3">
    <location>
        <begin position="7"/>
        <end position="25"/>
    </location>
</feature>
<dbReference type="PANTHER" id="PTHR32347">
    <property type="entry name" value="EFFLUX SYSTEM COMPONENT YKNX-RELATED"/>
    <property type="match status" value="1"/>
</dbReference>
<dbReference type="KEGG" id="ssei:FJR45_05485"/>
<evidence type="ECO:0000313" key="4">
    <source>
        <dbReference type="EMBL" id="QOP43434.1"/>
    </source>
</evidence>
<proteinExistence type="predicted"/>
<evidence type="ECO:0000256" key="1">
    <source>
        <dbReference type="ARBA" id="ARBA00004196"/>
    </source>
</evidence>
<gene>
    <name evidence="4" type="ORF">FJR45_05485</name>
</gene>
<name>A0A7M1B143_9BACT</name>
<evidence type="ECO:0000256" key="2">
    <source>
        <dbReference type="ARBA" id="ARBA00023054"/>
    </source>
</evidence>
<dbReference type="GO" id="GO:0030313">
    <property type="term" value="C:cell envelope"/>
    <property type="evidence" value="ECO:0007669"/>
    <property type="project" value="UniProtKB-SubCell"/>
</dbReference>
<dbReference type="PANTHER" id="PTHR32347:SF23">
    <property type="entry name" value="BLL5650 PROTEIN"/>
    <property type="match status" value="1"/>
</dbReference>
<dbReference type="AlphaFoldDB" id="A0A7M1B143"/>
<comment type="subcellular location">
    <subcellularLocation>
        <location evidence="1">Cell envelope</location>
    </subcellularLocation>
</comment>
<evidence type="ECO:0000256" key="3">
    <source>
        <dbReference type="SAM" id="Phobius"/>
    </source>
</evidence>
<accession>A0A7M1B143</accession>
<keyword evidence="3" id="KW-0472">Membrane</keyword>
<dbReference type="Gene3D" id="2.40.30.170">
    <property type="match status" value="1"/>
</dbReference>
<organism evidence="4 5">
    <name type="scientific">Sulfurimonas sediminis</name>
    <dbReference type="NCBI Taxonomy" id="2590020"/>
    <lineage>
        <taxon>Bacteria</taxon>
        <taxon>Pseudomonadati</taxon>
        <taxon>Campylobacterota</taxon>
        <taxon>Epsilonproteobacteria</taxon>
        <taxon>Campylobacterales</taxon>
        <taxon>Sulfurimonadaceae</taxon>
        <taxon>Sulfurimonas</taxon>
    </lineage>
</organism>
<keyword evidence="3" id="KW-0812">Transmembrane</keyword>
<dbReference type="RefSeq" id="WP_193151721.1">
    <property type="nucleotide sequence ID" value="NZ_CP041235.1"/>
</dbReference>
<sequence length="385" mass="42002">MQVLKKYWLAVVIAVLLVSAGAMIYKKLHPKTLPANLVEGTGRMDGDLVNLNAKYAGRLDKIFVDDGVPVHKGMVVGVLKSKEFAAQKAGLDAQIQAKKQQLAAQKIEEKIAQTTIPLLEKKAKAQLVSAQASQQAFEKNILIQKDVVAQAKRDFKRSQRLYKNKSIDKHKLELAQLKRDTENKKLSALQQQLKKVKSGVTLARIALLDAQASQKKLFAIAANIQALQDGIEAAKASKAQIEAMIQEMTLVSPVDGITVEKIANEGEVIAPGMPVATLLDPHSLYLKIFVDTLQNGKIKLGDKAVIFLDAYPNHPIQAKVVRIAQKAEFTPKEVSVRSDRIQRVFAVHLKPLAIDPLLKLGIPAVGVVSLDGKGLPTSLNDIPVL</sequence>
<reference evidence="4 5" key="1">
    <citation type="submission" date="2019-06" db="EMBL/GenBank/DDBJ databases">
        <title>Sulfurimonas gotlandica sp. nov., a chemoautotrophic and psychrotolerant epsilonproteobacterium isolated from a pelagic redoxcline, and an emended description of the genus Sulfurimonas.</title>
        <authorList>
            <person name="Wang S."/>
            <person name="Jiang L."/>
            <person name="Shao Z."/>
        </authorList>
    </citation>
    <scope>NUCLEOTIDE SEQUENCE [LARGE SCALE GENOMIC DNA]</scope>
    <source>
        <strain evidence="4 5">S2-6</strain>
    </source>
</reference>
<keyword evidence="2" id="KW-0175">Coiled coil</keyword>
<keyword evidence="5" id="KW-1185">Reference proteome</keyword>
<dbReference type="InterPro" id="IPR050465">
    <property type="entry name" value="UPF0194_transport"/>
</dbReference>